<name>A0A8J7WQA1_9ACTN</name>
<keyword evidence="1" id="KW-0805">Transcription regulation</keyword>
<evidence type="ECO:0000256" key="2">
    <source>
        <dbReference type="ARBA" id="ARBA00023163"/>
    </source>
</evidence>
<proteinExistence type="predicted"/>
<accession>A0A8J7WQA1</accession>
<dbReference type="Proteomes" id="UP000677913">
    <property type="component" value="Unassembled WGS sequence"/>
</dbReference>
<dbReference type="InterPro" id="IPR027383">
    <property type="entry name" value="Znf_put"/>
</dbReference>
<evidence type="ECO:0000313" key="4">
    <source>
        <dbReference type="EMBL" id="MBS2963555.1"/>
    </source>
</evidence>
<dbReference type="AlphaFoldDB" id="A0A8J7WQA1"/>
<keyword evidence="2" id="KW-0804">Transcription</keyword>
<protein>
    <submittedName>
        <fullName evidence="4">Zf-HC2 domain-containing protein</fullName>
    </submittedName>
</protein>
<feature type="domain" description="Putative zinc-finger" evidence="3">
    <location>
        <begin position="15"/>
        <end position="44"/>
    </location>
</feature>
<evidence type="ECO:0000313" key="5">
    <source>
        <dbReference type="Proteomes" id="UP000677913"/>
    </source>
</evidence>
<dbReference type="Gene3D" id="1.10.10.1320">
    <property type="entry name" value="Anti-sigma factor, zinc-finger domain"/>
    <property type="match status" value="1"/>
</dbReference>
<reference evidence="4" key="1">
    <citation type="submission" date="2021-04" db="EMBL/GenBank/DDBJ databases">
        <title>Genome based classification of Actinospica acidithermotolerans sp. nov., an actinobacterium isolated from an Indonesian hot spring.</title>
        <authorList>
            <person name="Kusuma A.B."/>
            <person name="Putra K.E."/>
            <person name="Nafisah S."/>
            <person name="Loh J."/>
            <person name="Nouioui I."/>
            <person name="Goodfellow M."/>
        </authorList>
    </citation>
    <scope>NUCLEOTIDE SEQUENCE</scope>
    <source>
        <strain evidence="4">DSM 45618</strain>
    </source>
</reference>
<sequence length="75" mass="8154">MAQGCRQRAEHLRLHALVGAYVDGELTGMRRARVAAHLAVCFACSGYAEALRLIKQSLRSSPHRTPPCPAGDTRP</sequence>
<evidence type="ECO:0000256" key="1">
    <source>
        <dbReference type="ARBA" id="ARBA00023015"/>
    </source>
</evidence>
<dbReference type="EMBL" id="JAGSXH010000029">
    <property type="protein sequence ID" value="MBS2963555.1"/>
    <property type="molecule type" value="Genomic_DNA"/>
</dbReference>
<dbReference type="InterPro" id="IPR041916">
    <property type="entry name" value="Anti_sigma_zinc_sf"/>
</dbReference>
<comment type="caution">
    <text evidence="4">The sequence shown here is derived from an EMBL/GenBank/DDBJ whole genome shotgun (WGS) entry which is preliminary data.</text>
</comment>
<gene>
    <name evidence="4" type="ORF">KGA66_10890</name>
</gene>
<organism evidence="4 5">
    <name type="scientific">Actinocrinis puniceicyclus</name>
    <dbReference type="NCBI Taxonomy" id="977794"/>
    <lineage>
        <taxon>Bacteria</taxon>
        <taxon>Bacillati</taxon>
        <taxon>Actinomycetota</taxon>
        <taxon>Actinomycetes</taxon>
        <taxon>Catenulisporales</taxon>
        <taxon>Actinospicaceae</taxon>
        <taxon>Actinocrinis</taxon>
    </lineage>
</organism>
<evidence type="ECO:0000259" key="3">
    <source>
        <dbReference type="Pfam" id="PF13490"/>
    </source>
</evidence>
<dbReference type="Pfam" id="PF13490">
    <property type="entry name" value="zf-HC2"/>
    <property type="match status" value="1"/>
</dbReference>
<keyword evidence="5" id="KW-1185">Reference proteome</keyword>